<feature type="signal peptide" evidence="1">
    <location>
        <begin position="1"/>
        <end position="26"/>
    </location>
</feature>
<evidence type="ECO:0008006" key="4">
    <source>
        <dbReference type="Google" id="ProtNLM"/>
    </source>
</evidence>
<reference evidence="2" key="1">
    <citation type="submission" date="2020-11" db="EMBL/GenBank/DDBJ databases">
        <title>Chlorella ohadii genome sequencing and assembly.</title>
        <authorList>
            <person name="Murik O."/>
            <person name="Treves H."/>
            <person name="Kedem I."/>
            <person name="Shotland Y."/>
            <person name="Kaplan A."/>
        </authorList>
    </citation>
    <scope>NUCLEOTIDE SEQUENCE</scope>
    <source>
        <strain evidence="2">1</strain>
    </source>
</reference>
<dbReference type="InterPro" id="IPR036514">
    <property type="entry name" value="SGNH_hydro_sf"/>
</dbReference>
<evidence type="ECO:0000256" key="1">
    <source>
        <dbReference type="SAM" id="SignalP"/>
    </source>
</evidence>
<keyword evidence="1" id="KW-0732">Signal</keyword>
<dbReference type="AlphaFoldDB" id="A0AAD5H3A2"/>
<organism evidence="2 3">
    <name type="scientific">Chlorella ohadii</name>
    <dbReference type="NCBI Taxonomy" id="2649997"/>
    <lineage>
        <taxon>Eukaryota</taxon>
        <taxon>Viridiplantae</taxon>
        <taxon>Chlorophyta</taxon>
        <taxon>core chlorophytes</taxon>
        <taxon>Trebouxiophyceae</taxon>
        <taxon>Chlorellales</taxon>
        <taxon>Chlorellaceae</taxon>
        <taxon>Chlorella clade</taxon>
        <taxon>Chlorella</taxon>
    </lineage>
</organism>
<name>A0AAD5H3A2_9CHLO</name>
<keyword evidence="3" id="KW-1185">Reference proteome</keyword>
<feature type="chain" id="PRO_5042144278" description="SGNH hydrolase-type esterase domain-containing protein" evidence="1">
    <location>
        <begin position="27"/>
        <end position="246"/>
    </location>
</feature>
<proteinExistence type="predicted"/>
<gene>
    <name evidence="2" type="ORF">COHA_003971</name>
</gene>
<evidence type="ECO:0000313" key="2">
    <source>
        <dbReference type="EMBL" id="KAI7842331.1"/>
    </source>
</evidence>
<dbReference type="Proteomes" id="UP001205105">
    <property type="component" value="Unassembled WGS sequence"/>
</dbReference>
<protein>
    <recommendedName>
        <fullName evidence="4">SGNH hydrolase-type esterase domain-containing protein</fullName>
    </recommendedName>
</protein>
<dbReference type="SUPFAM" id="SSF52266">
    <property type="entry name" value="SGNH hydrolase"/>
    <property type="match status" value="1"/>
</dbReference>
<dbReference type="EMBL" id="JADXDR010000053">
    <property type="protein sequence ID" value="KAI7842331.1"/>
    <property type="molecule type" value="Genomic_DNA"/>
</dbReference>
<evidence type="ECO:0000313" key="3">
    <source>
        <dbReference type="Proteomes" id="UP001205105"/>
    </source>
</evidence>
<dbReference type="Gene3D" id="3.40.50.1110">
    <property type="entry name" value="SGNH hydrolase"/>
    <property type="match status" value="1"/>
</dbReference>
<comment type="caution">
    <text evidence="2">The sequence shown here is derived from an EMBL/GenBank/DDBJ whole genome shotgun (WGS) entry which is preliminary data.</text>
</comment>
<accession>A0AAD5H3A2</accession>
<sequence>MQNAHGVGIRLLLAALLAAAHRGSQAAAVQPAALPPLPEWAQQLDRPGESRRESLDFNRQAVADANQERRRLDFVLWGDSITAALQFKYAQSWDKWFGEYDALPLGVSASTVEELAWRIMGGRERFALGPKVIAILIGTNNDMDTQPAAKLGVLLTWLERAYPGSQLLVIPPPPSWQRRYIPMRDAIGAMLKAHPRVFFSLCGAGLDPSSFDDMKDGVHPVPGGYDVMLRCLKTQVAARLGSTQPY</sequence>